<keyword evidence="2" id="KW-0521">NADP</keyword>
<dbReference type="RefSeq" id="XP_002681318.1">
    <property type="nucleotide sequence ID" value="XM_002681272.1"/>
</dbReference>
<comment type="similarity">
    <text evidence="1">Belongs to the short-chain dehydrogenases/reductases (SDR) family.</text>
</comment>
<dbReference type="AlphaFoldDB" id="D2V358"/>
<gene>
    <name evidence="4" type="ORF">NAEGRDRAFT_46325</name>
</gene>
<keyword evidence="5" id="KW-1185">Reference proteome</keyword>
<evidence type="ECO:0000256" key="3">
    <source>
        <dbReference type="ARBA" id="ARBA00023002"/>
    </source>
</evidence>
<organism evidence="5">
    <name type="scientific">Naegleria gruberi</name>
    <name type="common">Amoeba</name>
    <dbReference type="NCBI Taxonomy" id="5762"/>
    <lineage>
        <taxon>Eukaryota</taxon>
        <taxon>Discoba</taxon>
        <taxon>Heterolobosea</taxon>
        <taxon>Tetramitia</taxon>
        <taxon>Eutetramitia</taxon>
        <taxon>Vahlkampfiidae</taxon>
        <taxon>Naegleria</taxon>
    </lineage>
</organism>
<dbReference type="PANTHER" id="PTHR43963">
    <property type="entry name" value="CARBONYL REDUCTASE 1-RELATED"/>
    <property type="match status" value="1"/>
</dbReference>
<evidence type="ECO:0000256" key="2">
    <source>
        <dbReference type="ARBA" id="ARBA00022857"/>
    </source>
</evidence>
<evidence type="ECO:0000313" key="4">
    <source>
        <dbReference type="EMBL" id="EFC48574.1"/>
    </source>
</evidence>
<dbReference type="Gene3D" id="3.40.50.720">
    <property type="entry name" value="NAD(P)-binding Rossmann-like Domain"/>
    <property type="match status" value="1"/>
</dbReference>
<dbReference type="PRINTS" id="PR00081">
    <property type="entry name" value="GDHRDH"/>
</dbReference>
<dbReference type="GO" id="GO:0016491">
    <property type="term" value="F:oxidoreductase activity"/>
    <property type="evidence" value="ECO:0007669"/>
    <property type="project" value="UniProtKB-KW"/>
</dbReference>
<dbReference type="InterPro" id="IPR002347">
    <property type="entry name" value="SDR_fam"/>
</dbReference>
<dbReference type="KEGG" id="ngr:NAEGRDRAFT_46325"/>
<evidence type="ECO:0000256" key="1">
    <source>
        <dbReference type="ARBA" id="ARBA00006484"/>
    </source>
</evidence>
<dbReference type="eggNOG" id="KOG1208">
    <property type="taxonomic scope" value="Eukaryota"/>
</dbReference>
<dbReference type="Proteomes" id="UP000006671">
    <property type="component" value="Unassembled WGS sequence"/>
</dbReference>
<proteinExistence type="inferred from homology"/>
<dbReference type="OrthoDB" id="7289984at2759"/>
<reference evidence="4 5" key="1">
    <citation type="journal article" date="2010" name="Cell">
        <title>The genome of Naegleria gruberi illuminates early eukaryotic versatility.</title>
        <authorList>
            <person name="Fritz-Laylin L.K."/>
            <person name="Prochnik S.E."/>
            <person name="Ginger M.L."/>
            <person name="Dacks J.B."/>
            <person name="Carpenter M.L."/>
            <person name="Field M.C."/>
            <person name="Kuo A."/>
            <person name="Paredez A."/>
            <person name="Chapman J."/>
            <person name="Pham J."/>
            <person name="Shu S."/>
            <person name="Neupane R."/>
            <person name="Cipriano M."/>
            <person name="Mancuso J."/>
            <person name="Tu H."/>
            <person name="Salamov A."/>
            <person name="Lindquist E."/>
            <person name="Shapiro H."/>
            <person name="Lucas S."/>
            <person name="Grigoriev I.V."/>
            <person name="Cande W.Z."/>
            <person name="Fulton C."/>
            <person name="Rokhsar D.S."/>
            <person name="Dawson S.C."/>
        </authorList>
    </citation>
    <scope>NUCLEOTIDE SEQUENCE [LARGE SCALE GENOMIC DNA]</scope>
    <source>
        <strain evidence="4 5">NEG-M</strain>
    </source>
</reference>
<accession>D2V358</accession>
<name>D2V358_NAEGR</name>
<dbReference type="STRING" id="5762.D2V358"/>
<protein>
    <submittedName>
        <fullName evidence="4">Predicted protein</fullName>
    </submittedName>
</protein>
<dbReference type="PANTHER" id="PTHR43963:SF6">
    <property type="entry name" value="CHAIN DEHYDROGENASE FAMILY PROTEIN, PUTATIVE (AFU_ORTHOLOGUE AFUA_3G15350)-RELATED"/>
    <property type="match status" value="1"/>
</dbReference>
<dbReference type="Pfam" id="PF00106">
    <property type="entry name" value="adh_short"/>
    <property type="match status" value="1"/>
</dbReference>
<evidence type="ECO:0000313" key="5">
    <source>
        <dbReference type="Proteomes" id="UP000006671"/>
    </source>
</evidence>
<dbReference type="SUPFAM" id="SSF51735">
    <property type="entry name" value="NAD(P)-binding Rossmann-fold domains"/>
    <property type="match status" value="1"/>
</dbReference>
<dbReference type="GeneID" id="8852439"/>
<dbReference type="VEuPathDB" id="AmoebaDB:NAEGRDRAFT_46325"/>
<dbReference type="EMBL" id="GG738850">
    <property type="protein sequence ID" value="EFC48574.1"/>
    <property type="molecule type" value="Genomic_DNA"/>
</dbReference>
<dbReference type="InParanoid" id="D2V358"/>
<sequence length="306" mass="34009">MSQKLVLITGVSQGIGNALMRNLLAKSSYKIIGTVRNASDKEKVMQSLVSDRTKSNLDERVTLVNINFLKELQNKQEANDWIKSISADASKHFQNTFTAPNILINNAGIMLKNDENFKNMSTVQLVRDTLKVNFFTPFYLSESLLDISSSSAHSPTILNLGARVCKLSTNNYLKSIPEIGETLKDKVFTPEKSQLTSEDLYHLLTQSVMKNPDYMSTERISKIPAALPDAPYLVSKVFLHALTKIEGTTRQNAQVNAVDPGWVNTRLTSFKAPLTPDKAAQNILQLLDTPLQNGQLYGDGKLITYV</sequence>
<dbReference type="InterPro" id="IPR036291">
    <property type="entry name" value="NAD(P)-bd_dom_sf"/>
</dbReference>
<keyword evidence="3" id="KW-0560">Oxidoreductase</keyword>